<evidence type="ECO:0000256" key="3">
    <source>
        <dbReference type="ARBA" id="ARBA00023015"/>
    </source>
</evidence>
<dbReference type="InterPro" id="IPR050815">
    <property type="entry name" value="TF_fung"/>
</dbReference>
<dbReference type="InterPro" id="IPR036864">
    <property type="entry name" value="Zn2-C6_fun-type_DNA-bd_sf"/>
</dbReference>
<feature type="region of interest" description="Disordered" evidence="6">
    <location>
        <begin position="173"/>
        <end position="231"/>
    </location>
</feature>
<organism evidence="8 9">
    <name type="scientific">Polyrhizophydium stewartii</name>
    <dbReference type="NCBI Taxonomy" id="2732419"/>
    <lineage>
        <taxon>Eukaryota</taxon>
        <taxon>Fungi</taxon>
        <taxon>Fungi incertae sedis</taxon>
        <taxon>Chytridiomycota</taxon>
        <taxon>Chytridiomycota incertae sedis</taxon>
        <taxon>Chytridiomycetes</taxon>
        <taxon>Rhizophydiales</taxon>
        <taxon>Rhizophydiales incertae sedis</taxon>
        <taxon>Polyrhizophydium</taxon>
    </lineage>
</organism>
<dbReference type="InterPro" id="IPR001138">
    <property type="entry name" value="Zn2Cys6_DnaBD"/>
</dbReference>
<proteinExistence type="predicted"/>
<comment type="caution">
    <text evidence="8">The sequence shown here is derived from an EMBL/GenBank/DDBJ whole genome shotgun (WGS) entry which is preliminary data.</text>
</comment>
<feature type="domain" description="Zn(2)-C6 fungal-type" evidence="7">
    <location>
        <begin position="42"/>
        <end position="72"/>
    </location>
</feature>
<dbReference type="Pfam" id="PF04082">
    <property type="entry name" value="Fungal_trans"/>
    <property type="match status" value="1"/>
</dbReference>
<evidence type="ECO:0000256" key="1">
    <source>
        <dbReference type="ARBA" id="ARBA00004123"/>
    </source>
</evidence>
<dbReference type="PROSITE" id="PS00463">
    <property type="entry name" value="ZN2_CY6_FUNGAL_1"/>
    <property type="match status" value="1"/>
</dbReference>
<dbReference type="SMART" id="SM00066">
    <property type="entry name" value="GAL4"/>
    <property type="match status" value="1"/>
</dbReference>
<keyword evidence="5" id="KW-0539">Nucleus</keyword>
<evidence type="ECO:0000256" key="6">
    <source>
        <dbReference type="SAM" id="MobiDB-lite"/>
    </source>
</evidence>
<dbReference type="CDD" id="cd00067">
    <property type="entry name" value="GAL4"/>
    <property type="match status" value="1"/>
</dbReference>
<keyword evidence="2" id="KW-0479">Metal-binding</keyword>
<dbReference type="PROSITE" id="PS50048">
    <property type="entry name" value="ZN2_CY6_FUNGAL_2"/>
    <property type="match status" value="1"/>
</dbReference>
<evidence type="ECO:0000259" key="7">
    <source>
        <dbReference type="PROSITE" id="PS50048"/>
    </source>
</evidence>
<evidence type="ECO:0000313" key="8">
    <source>
        <dbReference type="EMBL" id="KAL2914690.1"/>
    </source>
</evidence>
<feature type="compositionally biased region" description="Acidic residues" evidence="6">
    <location>
        <begin position="1"/>
        <end position="10"/>
    </location>
</feature>
<dbReference type="Proteomes" id="UP001527925">
    <property type="component" value="Unassembled WGS sequence"/>
</dbReference>
<evidence type="ECO:0000313" key="9">
    <source>
        <dbReference type="Proteomes" id="UP001527925"/>
    </source>
</evidence>
<dbReference type="PANTHER" id="PTHR47338:SF5">
    <property type="entry name" value="ZN(II)2CYS6 TRANSCRIPTION FACTOR (EUROFUNG)"/>
    <property type="match status" value="1"/>
</dbReference>
<dbReference type="Gene3D" id="4.10.240.10">
    <property type="entry name" value="Zn(2)-C6 fungal-type DNA-binding domain"/>
    <property type="match status" value="1"/>
</dbReference>
<comment type="subcellular location">
    <subcellularLocation>
        <location evidence="1">Nucleus</location>
    </subcellularLocation>
</comment>
<evidence type="ECO:0000256" key="4">
    <source>
        <dbReference type="ARBA" id="ARBA00023163"/>
    </source>
</evidence>
<sequence length="709" mass="77404">MDASDTDPLDLEPMASDPPGGSGSGSGAVLGRNRKPFKLKWACDSCRRKKIQCDGTRPSCVQCMSSRSACVYTPGRRHLRRIQEQAQVVSATRAAAATGEALRLFERRLHTLEQQLAALSLVEGAQGAMSADTATAAATAQAQPPPQQQLDSMQQQLAGLRGELAALHGLQPVAPPQSAEAPDSAHSPASTSHRPRPSDAAHLATLGSQRPHQPLSPAPTVPLAPASDNQPASGETDAFFIQILNEFIMPIYPILDADCTFISFNSPLLKSAIRAAASRYTKSPRRGNPIYRHGEKHFRHAVALIPTVFDEFPTYESIIALLMLTLWAAGVGKGANAWVLAHMAIALGRALGLHDELGDTVRRPQAEIQFRRRLWWIMVEIDRTGTMPHRLPFVVAEASSIRTPYPDDLGWTPDKAAWSLSSTADFEATSLLAPFDEPMPPSVSKPLSATGHMMELLGIATRILAFGNREQALLLGNAPSGPNVIDAMARERLDLYAKLEAWHARLPAWLRHVHDDYGTERTPAKPHVWRDTFMLVLFHAHRIELHLPSIARMVELGLHSLALADPMLAVCIESVLVIDRIVQVFLAHNPYGHFVTSGFSMSLLSAAKVLAVLALLKPAWVDSQLIDAMFERLVTFVGNFSLLWHTAEPRLDFVRKLRRSRSPLAASMSPEYQTAGTPDTAISTESGISVLEQVSMPVQPLNIVHESDD</sequence>
<dbReference type="CDD" id="cd12148">
    <property type="entry name" value="fungal_TF_MHR"/>
    <property type="match status" value="1"/>
</dbReference>
<dbReference type="Pfam" id="PF00172">
    <property type="entry name" value="Zn_clus"/>
    <property type="match status" value="1"/>
</dbReference>
<evidence type="ECO:0000256" key="2">
    <source>
        <dbReference type="ARBA" id="ARBA00022723"/>
    </source>
</evidence>
<dbReference type="SUPFAM" id="SSF57701">
    <property type="entry name" value="Zn2/Cys6 DNA-binding domain"/>
    <property type="match status" value="1"/>
</dbReference>
<accession>A0ABR4N5G0</accession>
<keyword evidence="9" id="KW-1185">Reference proteome</keyword>
<evidence type="ECO:0000256" key="5">
    <source>
        <dbReference type="ARBA" id="ARBA00023242"/>
    </source>
</evidence>
<feature type="region of interest" description="Disordered" evidence="6">
    <location>
        <begin position="1"/>
        <end position="31"/>
    </location>
</feature>
<reference evidence="8 9" key="1">
    <citation type="submission" date="2023-09" db="EMBL/GenBank/DDBJ databases">
        <title>Pangenome analysis of Batrachochytrium dendrobatidis and related Chytrids.</title>
        <authorList>
            <person name="Yacoub M.N."/>
            <person name="Stajich J.E."/>
            <person name="James T.Y."/>
        </authorList>
    </citation>
    <scope>NUCLEOTIDE SEQUENCE [LARGE SCALE GENOMIC DNA]</scope>
    <source>
        <strain evidence="8 9">JEL0888</strain>
    </source>
</reference>
<name>A0ABR4N5G0_9FUNG</name>
<keyword evidence="4" id="KW-0804">Transcription</keyword>
<gene>
    <name evidence="8" type="ORF">HK105_205829</name>
</gene>
<keyword evidence="3" id="KW-0805">Transcription regulation</keyword>
<dbReference type="SMART" id="SM00906">
    <property type="entry name" value="Fungal_trans"/>
    <property type="match status" value="1"/>
</dbReference>
<protein>
    <recommendedName>
        <fullName evidence="7">Zn(2)-C6 fungal-type domain-containing protein</fullName>
    </recommendedName>
</protein>
<dbReference type="InterPro" id="IPR007219">
    <property type="entry name" value="XnlR_reg_dom"/>
</dbReference>
<dbReference type="EMBL" id="JADGIZ020000031">
    <property type="protein sequence ID" value="KAL2914690.1"/>
    <property type="molecule type" value="Genomic_DNA"/>
</dbReference>
<dbReference type="PANTHER" id="PTHR47338">
    <property type="entry name" value="ZN(II)2CYS6 TRANSCRIPTION FACTOR (EUROFUNG)-RELATED"/>
    <property type="match status" value="1"/>
</dbReference>